<name>A0A645AAG3_9ZZZZ</name>
<evidence type="ECO:0000313" key="1">
    <source>
        <dbReference type="EMBL" id="MPM50209.1"/>
    </source>
</evidence>
<accession>A0A645AAG3</accession>
<reference evidence="1" key="1">
    <citation type="submission" date="2019-08" db="EMBL/GenBank/DDBJ databases">
        <authorList>
            <person name="Kucharzyk K."/>
            <person name="Murdoch R.W."/>
            <person name="Higgins S."/>
            <person name="Loffler F."/>
        </authorList>
    </citation>
    <scope>NUCLEOTIDE SEQUENCE</scope>
</reference>
<dbReference type="AlphaFoldDB" id="A0A645AAG3"/>
<sequence>MIKKRRKQIIIKKAILNFLLGYLSPSNKLIIYLSQDLDKLISKTQKNIYRKYIKKHFGSNPLKKVA</sequence>
<dbReference type="GO" id="GO:0043937">
    <property type="term" value="P:regulation of sporulation"/>
    <property type="evidence" value="ECO:0007669"/>
    <property type="project" value="InterPro"/>
</dbReference>
<proteinExistence type="predicted"/>
<comment type="caution">
    <text evidence="1">The sequence shown here is derived from an EMBL/GenBank/DDBJ whole genome shotgun (WGS) entry which is preliminary data.</text>
</comment>
<dbReference type="SUPFAM" id="SSF140500">
    <property type="entry name" value="BAS1536-like"/>
    <property type="match status" value="1"/>
</dbReference>
<protein>
    <submittedName>
        <fullName evidence="1">Uncharacterized protein</fullName>
    </submittedName>
</protein>
<organism evidence="1">
    <name type="scientific">bioreactor metagenome</name>
    <dbReference type="NCBI Taxonomy" id="1076179"/>
    <lineage>
        <taxon>unclassified sequences</taxon>
        <taxon>metagenomes</taxon>
        <taxon>ecological metagenomes</taxon>
    </lineage>
</organism>
<dbReference type="InterPro" id="IPR037208">
    <property type="entry name" value="Spo0E-like_sf"/>
</dbReference>
<gene>
    <name evidence="1" type="ORF">SDC9_96945</name>
</gene>
<dbReference type="EMBL" id="VSSQ01012865">
    <property type="protein sequence ID" value="MPM50209.1"/>
    <property type="molecule type" value="Genomic_DNA"/>
</dbReference>